<feature type="compositionally biased region" description="Polar residues" evidence="1">
    <location>
        <begin position="1"/>
        <end position="14"/>
    </location>
</feature>
<accession>A0ABD0M3L0</accession>
<evidence type="ECO:0000313" key="2">
    <source>
        <dbReference type="EMBL" id="KAK7505782.1"/>
    </source>
</evidence>
<evidence type="ECO:0000313" key="3">
    <source>
        <dbReference type="Proteomes" id="UP001519460"/>
    </source>
</evidence>
<organism evidence="2 3">
    <name type="scientific">Batillaria attramentaria</name>
    <dbReference type="NCBI Taxonomy" id="370345"/>
    <lineage>
        <taxon>Eukaryota</taxon>
        <taxon>Metazoa</taxon>
        <taxon>Spiralia</taxon>
        <taxon>Lophotrochozoa</taxon>
        <taxon>Mollusca</taxon>
        <taxon>Gastropoda</taxon>
        <taxon>Caenogastropoda</taxon>
        <taxon>Sorbeoconcha</taxon>
        <taxon>Cerithioidea</taxon>
        <taxon>Batillariidae</taxon>
        <taxon>Batillaria</taxon>
    </lineage>
</organism>
<feature type="non-terminal residue" evidence="2">
    <location>
        <position position="63"/>
    </location>
</feature>
<dbReference type="Proteomes" id="UP001519460">
    <property type="component" value="Unassembled WGS sequence"/>
</dbReference>
<feature type="region of interest" description="Disordered" evidence="1">
    <location>
        <begin position="1"/>
        <end position="20"/>
    </location>
</feature>
<reference evidence="2 3" key="1">
    <citation type="journal article" date="2023" name="Sci. Data">
        <title>Genome assembly of the Korean intertidal mud-creeper Batillaria attramentaria.</title>
        <authorList>
            <person name="Patra A.K."/>
            <person name="Ho P.T."/>
            <person name="Jun S."/>
            <person name="Lee S.J."/>
            <person name="Kim Y."/>
            <person name="Won Y.J."/>
        </authorList>
    </citation>
    <scope>NUCLEOTIDE SEQUENCE [LARGE SCALE GENOMIC DNA]</scope>
    <source>
        <strain evidence="2">Wonlab-2016</strain>
    </source>
</reference>
<sequence length="63" mass="6903">MQTFGSNIYNNTDSLPPHPTTEVLPQYFSASQLSSVLTAVYGRNYWTLETQGPIENANVGHSG</sequence>
<name>A0ABD0M3L0_9CAEN</name>
<comment type="caution">
    <text evidence="2">The sequence shown here is derived from an EMBL/GenBank/DDBJ whole genome shotgun (WGS) entry which is preliminary data.</text>
</comment>
<evidence type="ECO:0000256" key="1">
    <source>
        <dbReference type="SAM" id="MobiDB-lite"/>
    </source>
</evidence>
<keyword evidence="3" id="KW-1185">Reference proteome</keyword>
<proteinExistence type="predicted"/>
<protein>
    <submittedName>
        <fullName evidence="2">Uncharacterized protein</fullName>
    </submittedName>
</protein>
<dbReference type="AlphaFoldDB" id="A0ABD0M3L0"/>
<gene>
    <name evidence="2" type="ORF">BaRGS_00003053</name>
</gene>
<dbReference type="EMBL" id="JACVVK020000009">
    <property type="protein sequence ID" value="KAK7505782.1"/>
    <property type="molecule type" value="Genomic_DNA"/>
</dbReference>